<dbReference type="GO" id="GO:0005886">
    <property type="term" value="C:plasma membrane"/>
    <property type="evidence" value="ECO:0007669"/>
    <property type="project" value="TreeGrafter"/>
</dbReference>
<dbReference type="PANTHER" id="PTHR30441:SF8">
    <property type="entry name" value="DUF748 DOMAIN-CONTAINING PROTEIN"/>
    <property type="match status" value="1"/>
</dbReference>
<gene>
    <name evidence="2" type="ORF">OIU83_19755</name>
</gene>
<dbReference type="EMBL" id="JAOZEW010000024">
    <property type="protein sequence ID" value="MCV9929906.1"/>
    <property type="molecule type" value="Genomic_DNA"/>
</dbReference>
<dbReference type="InterPro" id="IPR052894">
    <property type="entry name" value="AsmA-related"/>
</dbReference>
<reference evidence="2" key="1">
    <citation type="submission" date="2022-10" db="EMBL/GenBank/DDBJ databases">
        <title>Two novel species of Flavobacterium.</title>
        <authorList>
            <person name="Liu Q."/>
            <person name="Xin Y.-H."/>
        </authorList>
    </citation>
    <scope>NUCLEOTIDE SEQUENCE</scope>
    <source>
        <strain evidence="2">LS1R49</strain>
    </source>
</reference>
<dbReference type="Pfam" id="PF05170">
    <property type="entry name" value="AsmA"/>
    <property type="match status" value="1"/>
</dbReference>
<dbReference type="AlphaFoldDB" id="A0A9X3BZW1"/>
<comment type="caution">
    <text evidence="2">The sequence shown here is derived from an EMBL/GenBank/DDBJ whole genome shotgun (WGS) entry which is preliminary data.</text>
</comment>
<dbReference type="Proteomes" id="UP001151079">
    <property type="component" value="Unassembled WGS sequence"/>
</dbReference>
<evidence type="ECO:0000259" key="1">
    <source>
        <dbReference type="Pfam" id="PF05170"/>
    </source>
</evidence>
<dbReference type="InterPro" id="IPR007844">
    <property type="entry name" value="AsmA"/>
</dbReference>
<keyword evidence="3" id="KW-1185">Reference proteome</keyword>
<accession>A0A9X3BZW1</accession>
<dbReference type="GO" id="GO:0090313">
    <property type="term" value="P:regulation of protein targeting to membrane"/>
    <property type="evidence" value="ECO:0007669"/>
    <property type="project" value="TreeGrafter"/>
</dbReference>
<feature type="domain" description="AsmA" evidence="1">
    <location>
        <begin position="14"/>
        <end position="218"/>
    </location>
</feature>
<evidence type="ECO:0000313" key="2">
    <source>
        <dbReference type="EMBL" id="MCV9929906.1"/>
    </source>
</evidence>
<evidence type="ECO:0000313" key="3">
    <source>
        <dbReference type="Proteomes" id="UP001151079"/>
    </source>
</evidence>
<dbReference type="RefSeq" id="WP_264207987.1">
    <property type="nucleotide sequence ID" value="NZ_JAOZEW010000024.1"/>
</dbReference>
<name>A0A9X3BZW1_9FLAO</name>
<organism evidence="2 3">
    <name type="scientific">Flavobacterium shii</name>
    <dbReference type="NCBI Taxonomy" id="2987687"/>
    <lineage>
        <taxon>Bacteria</taxon>
        <taxon>Pseudomonadati</taxon>
        <taxon>Bacteroidota</taxon>
        <taxon>Flavobacteriia</taxon>
        <taxon>Flavobacteriales</taxon>
        <taxon>Flavobacteriaceae</taxon>
        <taxon>Flavobacterium</taxon>
    </lineage>
</organism>
<protein>
    <submittedName>
        <fullName evidence="2">DUF3971 domain-containing protein</fullName>
    </submittedName>
</protein>
<sequence>MAKSNLKSILYRIVKYTGITLVVILALLFITPFVFSDKIKEEIKKTANQKLNAELNYSDANISFFHHFPSLTLTLNDLKLNGSAPFQKENFVTAKEVSFGINVSSLIFGKTVSIDQIYLSNSFINVKVNKNGEANYNVYKSSSQAEKTKDTTETSLKLEKIEIINSKIIYDDQSTKVHFDVFGFNYSGKGDLSKDIFDLYSKAKIEKLNILYENEPYLMNKKVDADLITKVNVNSLSFFFEQNNLKINQLIVDFKGKFDFLKDGYDIDFTIKSNDSKLHDVFTAFPPKYITWLSKTDLKGNTNLLLTLKGKYIASKKIAPDLNLDLKINDGYVNYNKSSFPVSNLNLDINTKLPSLNPDLLIVDAKNLSLNINKDYLKSKFYVKGVNNPEIDIDLNSQIDLQKLTQAFGIPDIELKGNLIGDIKAKGKFDLKHKLFPVTSGTINLKNGYLKTKYYPNPITDITIVSKVNNVKGTFEDLKVKLSPAQITFEGKPFFIDADLKNFNDLAYDIKAKGVLDISKIYKVFSQKGLDLDGSIKADLVLKGKQSDAEKGNYSKLNNKGTLEIRNIGIVSEYLPKKFIIKEGIFKINQDKMSFNNFLSTYGQSDFKMNGYLQNVFNFATTKTGILKGSFVINSKYINADEFMSSTTIETSTAPANTNSEVPKTTEVTQTGVIIIPTNFNLQFQANAQRVNFNKLTLNNAKGNLKMNKGILNMQNTGFNLIGCEVNMDATYQALTAKKAIFDYTIKATDFDVKRAYNEIEIFRKMASAAEKAQGTVSLDYKLKGRLNAKMEPVYPSLVGEGVVSVKNIKLYGMKMFNAVSKTTSHEGIKNPEISKVDIKSSIKNNIITLERFKFKFAGFRPRIEGTTSLDGKLNIKMRLGLPPLGILGVPLIITGNKDNPKIKIGRKSDDLEETQDTDN</sequence>
<proteinExistence type="predicted"/>
<dbReference type="PANTHER" id="PTHR30441">
    <property type="entry name" value="DUF748 DOMAIN-CONTAINING PROTEIN"/>
    <property type="match status" value="1"/>
</dbReference>